<evidence type="ECO:0000313" key="1">
    <source>
        <dbReference type="EMBL" id="MBA4651232.1"/>
    </source>
</evidence>
<dbReference type="EMBL" id="GISG01169122">
    <property type="protein sequence ID" value="MBA4651232.1"/>
    <property type="molecule type" value="Transcribed_RNA"/>
</dbReference>
<name>A0A7C8ZTB9_OPUST</name>
<organism evidence="1">
    <name type="scientific">Opuntia streptacantha</name>
    <name type="common">Prickly pear cactus</name>
    <name type="synonym">Opuntia cardona</name>
    <dbReference type="NCBI Taxonomy" id="393608"/>
    <lineage>
        <taxon>Eukaryota</taxon>
        <taxon>Viridiplantae</taxon>
        <taxon>Streptophyta</taxon>
        <taxon>Embryophyta</taxon>
        <taxon>Tracheophyta</taxon>
        <taxon>Spermatophyta</taxon>
        <taxon>Magnoliopsida</taxon>
        <taxon>eudicotyledons</taxon>
        <taxon>Gunneridae</taxon>
        <taxon>Pentapetalae</taxon>
        <taxon>Caryophyllales</taxon>
        <taxon>Cactineae</taxon>
        <taxon>Cactaceae</taxon>
        <taxon>Opuntioideae</taxon>
        <taxon>Opuntia</taxon>
    </lineage>
</organism>
<protein>
    <submittedName>
        <fullName evidence="1">Uncharacterized protein</fullName>
    </submittedName>
</protein>
<sequence>MLHVKCPATQTVHPTLPIALDFDFRVITSLGLRIGTGEGGLGLGLGLRVGVQLGSCFGFRLGCGRRSGRVSGLGQKNYNFFPQLTSLGLYFHCMVVEDARGVGISKRREDVGRLEGGEPCEARRVGGCDADADAGRVAIWGKRWRVEWNGDGGFQRVEGKRK</sequence>
<accession>A0A7C8ZTB9</accession>
<proteinExistence type="predicted"/>
<dbReference type="AlphaFoldDB" id="A0A7C8ZTB9"/>
<reference evidence="1" key="1">
    <citation type="journal article" date="2013" name="J. Plant Res.">
        <title>Effect of fungi and light on seed germination of three Opuntia species from semiarid lands of central Mexico.</title>
        <authorList>
            <person name="Delgado-Sanchez P."/>
            <person name="Jimenez-Bremont J.F."/>
            <person name="Guerrero-Gonzalez Mde L."/>
            <person name="Flores J."/>
        </authorList>
    </citation>
    <scope>NUCLEOTIDE SEQUENCE</scope>
    <source>
        <tissue evidence="1">Cladode</tissue>
    </source>
</reference>
<reference evidence="1" key="2">
    <citation type="submission" date="2020-07" db="EMBL/GenBank/DDBJ databases">
        <authorList>
            <person name="Vera ALvarez R."/>
            <person name="Arias-Moreno D.M."/>
            <person name="Jimenez-Jacinto V."/>
            <person name="Jimenez-Bremont J.F."/>
            <person name="Swaminathan K."/>
            <person name="Moose S.P."/>
            <person name="Guerrero-Gonzalez M.L."/>
            <person name="Marino-Ramirez L."/>
            <person name="Landsman D."/>
            <person name="Rodriguez-Kessler M."/>
            <person name="Delgado-Sanchez P."/>
        </authorList>
    </citation>
    <scope>NUCLEOTIDE SEQUENCE</scope>
    <source>
        <tissue evidence="1">Cladode</tissue>
    </source>
</reference>